<dbReference type="GO" id="GO:0000398">
    <property type="term" value="P:mRNA splicing, via spliceosome"/>
    <property type="evidence" value="ECO:0007669"/>
    <property type="project" value="TreeGrafter"/>
</dbReference>
<proteinExistence type="predicted"/>
<feature type="compositionally biased region" description="Gly residues" evidence="8">
    <location>
        <begin position="270"/>
        <end position="294"/>
    </location>
</feature>
<feature type="transmembrane region" description="Helical" evidence="9">
    <location>
        <begin position="58"/>
        <end position="78"/>
    </location>
</feature>
<protein>
    <recommendedName>
        <fullName evidence="10">RRM domain-containing protein</fullName>
    </recommendedName>
</protein>
<evidence type="ECO:0000313" key="11">
    <source>
        <dbReference type="EMBL" id="OCT75787.1"/>
    </source>
</evidence>
<dbReference type="InterPro" id="IPR012677">
    <property type="entry name" value="Nucleotide-bd_a/b_plait_sf"/>
</dbReference>
<dbReference type="Gene3D" id="3.30.70.330">
    <property type="match status" value="2"/>
</dbReference>
<keyword evidence="4" id="KW-0539">Nucleus</keyword>
<sequence>MEACGNNVRVCMETLLPRNFICDAALTICVHSHSLSSPLSCVFTEGKGTITICVHSLSLSQCISIYIYLYIASILCVLQREKEQFRKLFIGGLSFETTEESLRNFYEQWGQLTDCVVMRDPASKRSRGFGFVTFSCMNEVDAAMSARPHTIDGRVVEPKRAVAREESAKPGAHVTVKKLFVGGIKEDTEEHHLREYFEEYGKIESTEIITDKQSGKKRGFGFVTFNDHDPVDKIVLQKYHTINGHNAEVRKALSKQEMQDVQNTRNNRGGNFGFGDSRGGGNFGSGPGGNFRGGSDGYGGGRGYGDGYNGYGGGQGGGNFGGGPSYGAGGGRGGYGGGPSYGNQGGGYGGGYDNYGGGNYGGGGNYNDFGNYNQQSSSYGPMKSGGNFGGNRSMGGPYGGGNYGPGNGSGASGGGGYGGRNRY</sequence>
<dbReference type="Proteomes" id="UP000694892">
    <property type="component" value="Chromosome 6L"/>
</dbReference>
<keyword evidence="9" id="KW-0812">Transmembrane</keyword>
<dbReference type="CDD" id="cd12581">
    <property type="entry name" value="RRM2_hnRNPA2B1"/>
    <property type="match status" value="1"/>
</dbReference>
<dbReference type="SUPFAM" id="SSF54928">
    <property type="entry name" value="RNA-binding domain, RBD"/>
    <property type="match status" value="2"/>
</dbReference>
<dbReference type="EMBL" id="CM004476">
    <property type="protein sequence ID" value="OCT75787.1"/>
    <property type="molecule type" value="Genomic_DNA"/>
</dbReference>
<dbReference type="AlphaFoldDB" id="A0A974CM87"/>
<accession>A0A974CM87</accession>
<dbReference type="PROSITE" id="PS50102">
    <property type="entry name" value="RRM"/>
    <property type="match status" value="2"/>
</dbReference>
<evidence type="ECO:0000256" key="6">
    <source>
        <dbReference type="ARBA" id="ARBA00057265"/>
    </source>
</evidence>
<dbReference type="SMART" id="SM00360">
    <property type="entry name" value="RRM"/>
    <property type="match status" value="2"/>
</dbReference>
<organism evidence="11 12">
    <name type="scientific">Xenopus laevis</name>
    <name type="common">African clawed frog</name>
    <dbReference type="NCBI Taxonomy" id="8355"/>
    <lineage>
        <taxon>Eukaryota</taxon>
        <taxon>Metazoa</taxon>
        <taxon>Chordata</taxon>
        <taxon>Craniata</taxon>
        <taxon>Vertebrata</taxon>
        <taxon>Euteleostomi</taxon>
        <taxon>Amphibia</taxon>
        <taxon>Batrachia</taxon>
        <taxon>Anura</taxon>
        <taxon>Pipoidea</taxon>
        <taxon>Pipidae</taxon>
        <taxon>Xenopodinae</taxon>
        <taxon>Xenopus</taxon>
        <taxon>Xenopus</taxon>
    </lineage>
</organism>
<feature type="domain" description="RRM" evidence="10">
    <location>
        <begin position="177"/>
        <end position="256"/>
    </location>
</feature>
<keyword evidence="5" id="KW-0687">Ribonucleoprotein</keyword>
<dbReference type="GO" id="GO:0003730">
    <property type="term" value="F:mRNA 3'-UTR binding"/>
    <property type="evidence" value="ECO:0007669"/>
    <property type="project" value="TreeGrafter"/>
</dbReference>
<dbReference type="InterPro" id="IPR034486">
    <property type="entry name" value="hnRNPA2B1_RRM1"/>
</dbReference>
<dbReference type="GO" id="GO:0060255">
    <property type="term" value="P:regulation of macromolecule metabolic process"/>
    <property type="evidence" value="ECO:0007669"/>
    <property type="project" value="UniProtKB-ARBA"/>
</dbReference>
<evidence type="ECO:0000313" key="12">
    <source>
        <dbReference type="Proteomes" id="UP000694892"/>
    </source>
</evidence>
<evidence type="ECO:0000256" key="2">
    <source>
        <dbReference type="ARBA" id="ARBA00022737"/>
    </source>
</evidence>
<dbReference type="Pfam" id="PF00076">
    <property type="entry name" value="RRM_1"/>
    <property type="match status" value="2"/>
</dbReference>
<evidence type="ECO:0000256" key="3">
    <source>
        <dbReference type="ARBA" id="ARBA00022884"/>
    </source>
</evidence>
<dbReference type="PANTHER" id="PTHR48026">
    <property type="entry name" value="HOMOLOGOUS TO DROSOPHILA SQD (SQUID) PROTEIN"/>
    <property type="match status" value="1"/>
</dbReference>
<keyword evidence="9" id="KW-1133">Transmembrane helix</keyword>
<name>A0A974CM87_XENLA</name>
<dbReference type="InterPro" id="IPR000504">
    <property type="entry name" value="RRM_dom"/>
</dbReference>
<dbReference type="PANTHER" id="PTHR48026:SF13">
    <property type="entry name" value="HETEROGENEOUS NUCLEAR RIBONUCLEOPROTEINS A2_B1"/>
    <property type="match status" value="1"/>
</dbReference>
<evidence type="ECO:0000256" key="1">
    <source>
        <dbReference type="ARBA" id="ARBA00004123"/>
    </source>
</evidence>
<evidence type="ECO:0000256" key="4">
    <source>
        <dbReference type="ARBA" id="ARBA00023242"/>
    </source>
</evidence>
<dbReference type="InterPro" id="IPR035979">
    <property type="entry name" value="RBD_domain_sf"/>
</dbReference>
<keyword evidence="2" id="KW-0677">Repeat</keyword>
<comment type="subcellular location">
    <subcellularLocation>
        <location evidence="1">Nucleus</location>
    </subcellularLocation>
</comment>
<dbReference type="FunFam" id="3.30.70.330:FF:000040">
    <property type="entry name" value="Heterogeneous nuclear ribonucleoprotein A2/B1"/>
    <property type="match status" value="1"/>
</dbReference>
<evidence type="ECO:0000256" key="5">
    <source>
        <dbReference type="ARBA" id="ARBA00023274"/>
    </source>
</evidence>
<evidence type="ECO:0000256" key="8">
    <source>
        <dbReference type="SAM" id="MobiDB-lite"/>
    </source>
</evidence>
<dbReference type="CDD" id="cd12762">
    <property type="entry name" value="RRM1_hnRNPA2B1"/>
    <property type="match status" value="1"/>
</dbReference>
<keyword evidence="9" id="KW-0472">Membrane</keyword>
<evidence type="ECO:0000259" key="10">
    <source>
        <dbReference type="PROSITE" id="PS50102"/>
    </source>
</evidence>
<evidence type="ECO:0000256" key="9">
    <source>
        <dbReference type="SAM" id="Phobius"/>
    </source>
</evidence>
<keyword evidence="3 7" id="KW-0694">RNA-binding</keyword>
<gene>
    <name evidence="11" type="ORF">XELAEV_18030977mg</name>
</gene>
<feature type="domain" description="RRM" evidence="10">
    <location>
        <begin position="86"/>
        <end position="169"/>
    </location>
</feature>
<evidence type="ECO:0000256" key="7">
    <source>
        <dbReference type="PROSITE-ProRule" id="PRU00176"/>
    </source>
</evidence>
<dbReference type="GO" id="GO:0071013">
    <property type="term" value="C:catalytic step 2 spliceosome"/>
    <property type="evidence" value="ECO:0007669"/>
    <property type="project" value="TreeGrafter"/>
</dbReference>
<feature type="region of interest" description="Disordered" evidence="8">
    <location>
        <begin position="394"/>
        <end position="423"/>
    </location>
</feature>
<reference evidence="12" key="1">
    <citation type="journal article" date="2016" name="Nature">
        <title>Genome evolution in the allotetraploid frog Xenopus laevis.</title>
        <authorList>
            <person name="Session A.M."/>
            <person name="Uno Y."/>
            <person name="Kwon T."/>
            <person name="Chapman J.A."/>
            <person name="Toyoda A."/>
            <person name="Takahashi S."/>
            <person name="Fukui A."/>
            <person name="Hikosaka A."/>
            <person name="Suzuki A."/>
            <person name="Kondo M."/>
            <person name="van Heeringen S.J."/>
            <person name="Quigley I."/>
            <person name="Heinz S."/>
            <person name="Ogino H."/>
            <person name="Ochi H."/>
            <person name="Hellsten U."/>
            <person name="Lyons J.B."/>
            <person name="Simakov O."/>
            <person name="Putnam N."/>
            <person name="Stites J."/>
            <person name="Kuroki Y."/>
            <person name="Tanaka T."/>
            <person name="Michiue T."/>
            <person name="Watanabe M."/>
            <person name="Bogdanovic O."/>
            <person name="Lister R."/>
            <person name="Georgiou G."/>
            <person name="Paranjpe S.S."/>
            <person name="van Kruijsbergen I."/>
            <person name="Shu S."/>
            <person name="Carlson J."/>
            <person name="Kinoshita T."/>
            <person name="Ohta Y."/>
            <person name="Mawaribuchi S."/>
            <person name="Jenkins J."/>
            <person name="Grimwood J."/>
            <person name="Schmutz J."/>
            <person name="Mitros T."/>
            <person name="Mozaffari S.V."/>
            <person name="Suzuki Y."/>
            <person name="Haramoto Y."/>
            <person name="Yamamoto T.S."/>
            <person name="Takagi C."/>
            <person name="Heald R."/>
            <person name="Miller K."/>
            <person name="Haudenschild C."/>
            <person name="Kitzman J."/>
            <person name="Nakayama T."/>
            <person name="Izutsu Y."/>
            <person name="Robert J."/>
            <person name="Fortriede J."/>
            <person name="Burns K."/>
            <person name="Lotay V."/>
            <person name="Karimi K."/>
            <person name="Yasuoka Y."/>
            <person name="Dichmann D.S."/>
            <person name="Flajnik M.F."/>
            <person name="Houston D.W."/>
            <person name="Shendure J."/>
            <person name="DuPasquier L."/>
            <person name="Vize P.D."/>
            <person name="Zorn A.M."/>
            <person name="Ito M."/>
            <person name="Marcotte E.M."/>
            <person name="Wallingford J.B."/>
            <person name="Ito Y."/>
            <person name="Asashima M."/>
            <person name="Ueno N."/>
            <person name="Matsuda Y."/>
            <person name="Veenstra G.J."/>
            <person name="Fujiyama A."/>
            <person name="Harland R.M."/>
            <person name="Taira M."/>
            <person name="Rokhsar D.S."/>
        </authorList>
    </citation>
    <scope>NUCLEOTIDE SEQUENCE [LARGE SCALE GENOMIC DNA]</scope>
    <source>
        <strain evidence="12">J</strain>
    </source>
</reference>
<dbReference type="FunFam" id="3.30.70.330:FF:000108">
    <property type="entry name" value="Heterogeneous nuclear ribonucleoproteins A2/B1"/>
    <property type="match status" value="1"/>
</dbReference>
<feature type="region of interest" description="Disordered" evidence="8">
    <location>
        <begin position="257"/>
        <end position="294"/>
    </location>
</feature>
<comment type="function">
    <text evidence="6">Forms complexes (ribonucleosomes) with at least 20 other different hnRNP and heterogeneous nuclear RNA in the nucleus.</text>
</comment>